<evidence type="ECO:0000313" key="1">
    <source>
        <dbReference type="EMBL" id="CAH2037945.1"/>
    </source>
</evidence>
<gene>
    <name evidence="1" type="ORF">IPOD504_LOCUS1389</name>
</gene>
<proteinExistence type="predicted"/>
<dbReference type="EMBL" id="OW152822">
    <property type="protein sequence ID" value="CAH2037945.1"/>
    <property type="molecule type" value="Genomic_DNA"/>
</dbReference>
<reference evidence="1" key="1">
    <citation type="submission" date="2022-03" db="EMBL/GenBank/DDBJ databases">
        <authorList>
            <person name="Martin H S."/>
        </authorList>
    </citation>
    <scope>NUCLEOTIDE SEQUENCE</scope>
</reference>
<organism evidence="1 2">
    <name type="scientific">Iphiclides podalirius</name>
    <name type="common">scarce swallowtail</name>
    <dbReference type="NCBI Taxonomy" id="110791"/>
    <lineage>
        <taxon>Eukaryota</taxon>
        <taxon>Metazoa</taxon>
        <taxon>Ecdysozoa</taxon>
        <taxon>Arthropoda</taxon>
        <taxon>Hexapoda</taxon>
        <taxon>Insecta</taxon>
        <taxon>Pterygota</taxon>
        <taxon>Neoptera</taxon>
        <taxon>Endopterygota</taxon>
        <taxon>Lepidoptera</taxon>
        <taxon>Glossata</taxon>
        <taxon>Ditrysia</taxon>
        <taxon>Papilionoidea</taxon>
        <taxon>Papilionidae</taxon>
        <taxon>Papilioninae</taxon>
        <taxon>Iphiclides</taxon>
    </lineage>
</organism>
<dbReference type="Proteomes" id="UP000837857">
    <property type="component" value="Chromosome 10"/>
</dbReference>
<keyword evidence="2" id="KW-1185">Reference proteome</keyword>
<protein>
    <submittedName>
        <fullName evidence="1">Uncharacterized protein</fullName>
    </submittedName>
</protein>
<evidence type="ECO:0000313" key="2">
    <source>
        <dbReference type="Proteomes" id="UP000837857"/>
    </source>
</evidence>
<sequence length="125" mass="14229">MPPLQFKDARTKIIERTTTALEFSLSPKKYVQKSLVPLDITARIDERGITKRMLIVVQIHRAGTYRSVGALSSYYPPVYELDFDRSSRIYKTTALRNDSNKTGRGTNTGPFPSGTYRLAIYIGFY</sequence>
<feature type="non-terminal residue" evidence="1">
    <location>
        <position position="125"/>
    </location>
</feature>
<name>A0ABN8HSX1_9NEOP</name>
<accession>A0ABN8HSX1</accession>